<reference evidence="4" key="1">
    <citation type="submission" date="2017-04" db="EMBL/GenBank/DDBJ databases">
        <authorList>
            <person name="Varghese N."/>
            <person name="Submissions S."/>
        </authorList>
    </citation>
    <scope>NUCLEOTIDE SEQUENCE [LARGE SCALE GENOMIC DNA]</scope>
    <source>
        <strain evidence="4">DSM 44073</strain>
    </source>
</reference>
<protein>
    <submittedName>
        <fullName evidence="3">MarR family protein</fullName>
    </submittedName>
</protein>
<dbReference type="AlphaFoldDB" id="A0A1W2FBI8"/>
<evidence type="ECO:0000259" key="2">
    <source>
        <dbReference type="SMART" id="SM00347"/>
    </source>
</evidence>
<evidence type="ECO:0000256" key="1">
    <source>
        <dbReference type="SAM" id="MobiDB-lite"/>
    </source>
</evidence>
<dbReference type="InterPro" id="IPR036390">
    <property type="entry name" value="WH_DNA-bd_sf"/>
</dbReference>
<dbReference type="InterPro" id="IPR000835">
    <property type="entry name" value="HTH_MarR-typ"/>
</dbReference>
<dbReference type="OrthoDB" id="4823987at2"/>
<evidence type="ECO:0000313" key="3">
    <source>
        <dbReference type="EMBL" id="SMD19277.1"/>
    </source>
</evidence>
<dbReference type="PANTHER" id="PTHR10948:SF23">
    <property type="entry name" value="TRANSPOSASE INSI FOR INSERTION SEQUENCE ELEMENT IS30A-RELATED"/>
    <property type="match status" value="1"/>
</dbReference>
<feature type="domain" description="HTH marR-type" evidence="2">
    <location>
        <begin position="98"/>
        <end position="197"/>
    </location>
</feature>
<keyword evidence="4" id="KW-1185">Reference proteome</keyword>
<dbReference type="Proteomes" id="UP000192840">
    <property type="component" value="Unassembled WGS sequence"/>
</dbReference>
<dbReference type="Pfam" id="PF13936">
    <property type="entry name" value="HTH_38"/>
    <property type="match status" value="1"/>
</dbReference>
<feature type="region of interest" description="Disordered" evidence="1">
    <location>
        <begin position="30"/>
        <end position="66"/>
    </location>
</feature>
<dbReference type="InterPro" id="IPR036388">
    <property type="entry name" value="WH-like_DNA-bd_sf"/>
</dbReference>
<dbReference type="SUPFAM" id="SSF46785">
    <property type="entry name" value="Winged helix' DNA-binding domain"/>
    <property type="match status" value="1"/>
</dbReference>
<name>A0A1W2FBI8_9PSEU</name>
<proteinExistence type="predicted"/>
<sequence>MPERRLSQQDRQRIAAGLAAGRGYADIARGLGRPTSTVTREVARNGGPADYRAGEAQRASVRRARRPKIVSAPPAPTIADPYRREPEAVAEAFEELTSMLARTGLPQMAAGVFACLYVTDSGSLTAAELVRRLRVSPASVSKAVAFLEAQGIIRRERAAASRRERYVLGGDLWHRSLLATAQRNIALAESARRAAAILGTATPAGTRLADTAEFLDRIGDELVQAIQRWWQARPEEGPTATTTLKAARTGASGLCRRCGQEVQQGMGTAGNVAGHPE</sequence>
<dbReference type="InterPro" id="IPR051917">
    <property type="entry name" value="Transposase-Integrase"/>
</dbReference>
<accession>A0A1W2FBI8</accession>
<organism evidence="3 4">
    <name type="scientific">Lentzea albidocapillata</name>
    <dbReference type="NCBI Taxonomy" id="40571"/>
    <lineage>
        <taxon>Bacteria</taxon>
        <taxon>Bacillati</taxon>
        <taxon>Actinomycetota</taxon>
        <taxon>Actinomycetes</taxon>
        <taxon>Pseudonocardiales</taxon>
        <taxon>Pseudonocardiaceae</taxon>
        <taxon>Lentzea</taxon>
    </lineage>
</organism>
<dbReference type="Pfam" id="PF12802">
    <property type="entry name" value="MarR_2"/>
    <property type="match status" value="1"/>
</dbReference>
<dbReference type="EMBL" id="FWYC01000013">
    <property type="protein sequence ID" value="SMD19277.1"/>
    <property type="molecule type" value="Genomic_DNA"/>
</dbReference>
<dbReference type="SMART" id="SM00347">
    <property type="entry name" value="HTH_MARR"/>
    <property type="match status" value="1"/>
</dbReference>
<gene>
    <name evidence="3" type="ORF">SAMN05660733_05477</name>
</gene>
<dbReference type="GO" id="GO:0004803">
    <property type="term" value="F:transposase activity"/>
    <property type="evidence" value="ECO:0007669"/>
    <property type="project" value="TreeGrafter"/>
</dbReference>
<dbReference type="GO" id="GO:0005829">
    <property type="term" value="C:cytosol"/>
    <property type="evidence" value="ECO:0007669"/>
    <property type="project" value="TreeGrafter"/>
</dbReference>
<dbReference type="Gene3D" id="1.10.10.10">
    <property type="entry name" value="Winged helix-like DNA-binding domain superfamily/Winged helix DNA-binding domain"/>
    <property type="match status" value="1"/>
</dbReference>
<evidence type="ECO:0000313" key="4">
    <source>
        <dbReference type="Proteomes" id="UP000192840"/>
    </source>
</evidence>
<dbReference type="PANTHER" id="PTHR10948">
    <property type="entry name" value="TRANSPOSASE"/>
    <property type="match status" value="1"/>
</dbReference>
<dbReference type="eggNOG" id="COG2826">
    <property type="taxonomic scope" value="Bacteria"/>
</dbReference>
<dbReference type="InterPro" id="IPR025246">
    <property type="entry name" value="IS30-like_HTH"/>
</dbReference>
<dbReference type="RefSeq" id="WP_063758355.1">
    <property type="nucleotide sequence ID" value="NZ_FWYC01000013.1"/>
</dbReference>
<dbReference type="GO" id="GO:0032196">
    <property type="term" value="P:transposition"/>
    <property type="evidence" value="ECO:0007669"/>
    <property type="project" value="TreeGrafter"/>
</dbReference>
<dbReference type="GO" id="GO:0003700">
    <property type="term" value="F:DNA-binding transcription factor activity"/>
    <property type="evidence" value="ECO:0007669"/>
    <property type="project" value="InterPro"/>
</dbReference>
<dbReference type="STRING" id="40571.SAMN05660733_05477"/>